<accession>A0A2V5ICK1</accession>
<keyword evidence="4 6" id="KW-0663">Pyridoxal phosphate</keyword>
<sequence length="491" mass="53998">MTSHPAASPPPPVPDSIHALDHEIRSHWPSIQHLLTELLDITPPAHDAPLTHHSTPQDITRIRRWARPGPPQPLETVIGEARAIFDHRVRINHPLFFGFIPSGTIQLSWVGDMLMAAFNAHGGGRTFGLGPCVVEEELLRWLAARLGLPARTAGGVFVSGGSVANLMSIAVARDQKLDGNGQAARGVIYLSERAHYAVAKMARGLGFADRQVHRVRCSEAFELDVEDLKEQLVADRRQGLVPFMIVATCGYTETGTVDPIEDLADIARRESLWLHVDGAYGASVALSHAHAHLVAGLGAADSVAWDAHKWLFSSFGCGMLLVRHRDHLRSTFGVHSELMDQQSGGLSEQPEPWDLSVELTRPARAMSLWFMLRVLGEERIGRMIDYGIDMADSVQARLQAREGWEILTNAKLGIVTFRYKPGTCSEEDLDRINTTISETLVEDNLAGIFSVRVSGVVGLRVCCITTRLSEEDIDRLIPQIDMTAKGVSKHF</sequence>
<evidence type="ECO:0000256" key="1">
    <source>
        <dbReference type="ARBA" id="ARBA00001933"/>
    </source>
</evidence>
<organism evidence="8 9">
    <name type="scientific">Aspergillus indologenus CBS 114.80</name>
    <dbReference type="NCBI Taxonomy" id="1450541"/>
    <lineage>
        <taxon>Eukaryota</taxon>
        <taxon>Fungi</taxon>
        <taxon>Dikarya</taxon>
        <taxon>Ascomycota</taxon>
        <taxon>Pezizomycotina</taxon>
        <taxon>Eurotiomycetes</taxon>
        <taxon>Eurotiomycetidae</taxon>
        <taxon>Eurotiales</taxon>
        <taxon>Aspergillaceae</taxon>
        <taxon>Aspergillus</taxon>
        <taxon>Aspergillus subgen. Circumdati</taxon>
    </lineage>
</organism>
<dbReference type="EMBL" id="KZ825499">
    <property type="protein sequence ID" value="PYI31793.1"/>
    <property type="molecule type" value="Genomic_DNA"/>
</dbReference>
<comment type="cofactor">
    <cofactor evidence="1 6 7">
        <name>pyridoxal 5'-phosphate</name>
        <dbReference type="ChEBI" id="CHEBI:597326"/>
    </cofactor>
</comment>
<dbReference type="Gene3D" id="3.90.1150.170">
    <property type="match status" value="1"/>
</dbReference>
<comment type="similarity">
    <text evidence="2 7">Belongs to the group II decarboxylase family.</text>
</comment>
<evidence type="ECO:0000313" key="9">
    <source>
        <dbReference type="Proteomes" id="UP000248817"/>
    </source>
</evidence>
<dbReference type="InterPro" id="IPR015422">
    <property type="entry name" value="PyrdxlP-dep_Trfase_small"/>
</dbReference>
<dbReference type="GO" id="GO:0019752">
    <property type="term" value="P:carboxylic acid metabolic process"/>
    <property type="evidence" value="ECO:0007669"/>
    <property type="project" value="InterPro"/>
</dbReference>
<evidence type="ECO:0000256" key="5">
    <source>
        <dbReference type="ARBA" id="ARBA00023239"/>
    </source>
</evidence>
<dbReference type="InterPro" id="IPR021115">
    <property type="entry name" value="Pyridoxal-P_BS"/>
</dbReference>
<dbReference type="InterPro" id="IPR002129">
    <property type="entry name" value="PyrdxlP-dep_de-COase"/>
</dbReference>
<keyword evidence="8" id="KW-0808">Transferase</keyword>
<reference evidence="8 9" key="1">
    <citation type="submission" date="2018-02" db="EMBL/GenBank/DDBJ databases">
        <title>The genomes of Aspergillus section Nigri reveals drivers in fungal speciation.</title>
        <authorList>
            <consortium name="DOE Joint Genome Institute"/>
            <person name="Vesth T.C."/>
            <person name="Nybo J."/>
            <person name="Theobald S."/>
            <person name="Brandl J."/>
            <person name="Frisvad J.C."/>
            <person name="Nielsen K.F."/>
            <person name="Lyhne E.K."/>
            <person name="Kogle M.E."/>
            <person name="Kuo A."/>
            <person name="Riley R."/>
            <person name="Clum A."/>
            <person name="Nolan M."/>
            <person name="Lipzen A."/>
            <person name="Salamov A."/>
            <person name="Henrissat B."/>
            <person name="Wiebenga A."/>
            <person name="De vries R.P."/>
            <person name="Grigoriev I.V."/>
            <person name="Mortensen U.H."/>
            <person name="Andersen M.R."/>
            <person name="Baker S.E."/>
        </authorList>
    </citation>
    <scope>NUCLEOTIDE SEQUENCE [LARGE SCALE GENOMIC DNA]</scope>
    <source>
        <strain evidence="8 9">CBS 114.80</strain>
    </source>
</reference>
<dbReference type="Proteomes" id="UP000248817">
    <property type="component" value="Unassembled WGS sequence"/>
</dbReference>
<dbReference type="PANTHER" id="PTHR11999:SF70">
    <property type="entry name" value="MIP05841P"/>
    <property type="match status" value="1"/>
</dbReference>
<dbReference type="Pfam" id="PF00282">
    <property type="entry name" value="Pyridoxal_deC"/>
    <property type="match status" value="1"/>
</dbReference>
<dbReference type="PROSITE" id="PS00392">
    <property type="entry name" value="DDC_GAD_HDC_YDC"/>
    <property type="match status" value="1"/>
</dbReference>
<evidence type="ECO:0000256" key="4">
    <source>
        <dbReference type="ARBA" id="ARBA00022898"/>
    </source>
</evidence>
<evidence type="ECO:0000256" key="3">
    <source>
        <dbReference type="ARBA" id="ARBA00022793"/>
    </source>
</evidence>
<keyword evidence="5 7" id="KW-0456">Lyase</keyword>
<dbReference type="Gene3D" id="3.90.1150.10">
    <property type="entry name" value="Aspartate Aminotransferase, domain 1"/>
    <property type="match status" value="1"/>
</dbReference>
<dbReference type="GO" id="GO:0006520">
    <property type="term" value="P:amino acid metabolic process"/>
    <property type="evidence" value="ECO:0007669"/>
    <property type="project" value="InterPro"/>
</dbReference>
<evidence type="ECO:0000313" key="8">
    <source>
        <dbReference type="EMBL" id="PYI31793.1"/>
    </source>
</evidence>
<proteinExistence type="inferred from homology"/>
<dbReference type="GO" id="GO:0016740">
    <property type="term" value="F:transferase activity"/>
    <property type="evidence" value="ECO:0007669"/>
    <property type="project" value="UniProtKB-KW"/>
</dbReference>
<keyword evidence="9" id="KW-1185">Reference proteome</keyword>
<keyword evidence="3" id="KW-0210">Decarboxylase</keyword>
<dbReference type="GO" id="GO:0016831">
    <property type="term" value="F:carboxy-lyase activity"/>
    <property type="evidence" value="ECO:0007669"/>
    <property type="project" value="UniProtKB-KW"/>
</dbReference>
<dbReference type="InterPro" id="IPR015424">
    <property type="entry name" value="PyrdxlP-dep_Trfase"/>
</dbReference>
<evidence type="ECO:0000256" key="7">
    <source>
        <dbReference type="RuleBase" id="RU000382"/>
    </source>
</evidence>
<protein>
    <submittedName>
        <fullName evidence="8">PLP-dependent transferase</fullName>
    </submittedName>
</protein>
<dbReference type="GO" id="GO:0030170">
    <property type="term" value="F:pyridoxal phosphate binding"/>
    <property type="evidence" value="ECO:0007669"/>
    <property type="project" value="InterPro"/>
</dbReference>
<name>A0A2V5ICK1_9EURO</name>
<dbReference type="InterPro" id="IPR010977">
    <property type="entry name" value="Aromatic_deC"/>
</dbReference>
<evidence type="ECO:0000256" key="2">
    <source>
        <dbReference type="ARBA" id="ARBA00009533"/>
    </source>
</evidence>
<dbReference type="InterPro" id="IPR015421">
    <property type="entry name" value="PyrdxlP-dep_Trfase_major"/>
</dbReference>
<dbReference type="Gene3D" id="3.40.640.10">
    <property type="entry name" value="Type I PLP-dependent aspartate aminotransferase-like (Major domain)"/>
    <property type="match status" value="1"/>
</dbReference>
<feature type="modified residue" description="N6-(pyridoxal phosphate)lysine" evidence="6">
    <location>
        <position position="309"/>
    </location>
</feature>
<dbReference type="PRINTS" id="PR00800">
    <property type="entry name" value="YHDCRBOXLASE"/>
</dbReference>
<evidence type="ECO:0000256" key="6">
    <source>
        <dbReference type="PIRSR" id="PIRSR602129-50"/>
    </source>
</evidence>
<dbReference type="SUPFAM" id="SSF53383">
    <property type="entry name" value="PLP-dependent transferases"/>
    <property type="match status" value="1"/>
</dbReference>
<gene>
    <name evidence="8" type="ORF">BP00DRAFT_342992</name>
</gene>
<dbReference type="AlphaFoldDB" id="A0A2V5ICK1"/>
<dbReference type="PANTHER" id="PTHR11999">
    <property type="entry name" value="GROUP II PYRIDOXAL-5-PHOSPHATE DECARBOXYLASE"/>
    <property type="match status" value="1"/>
</dbReference>